<evidence type="ECO:0000313" key="1">
    <source>
        <dbReference type="EMBL" id="GIN56273.1"/>
    </source>
</evidence>
<dbReference type="Proteomes" id="UP000679950">
    <property type="component" value="Unassembled WGS sequence"/>
</dbReference>
<dbReference type="EMBL" id="BORB01000003">
    <property type="protein sequence ID" value="GIN56273.1"/>
    <property type="molecule type" value="Genomic_DNA"/>
</dbReference>
<accession>A0ABQ4KE89</accession>
<dbReference type="RefSeq" id="WP_212965445.1">
    <property type="nucleotide sequence ID" value="NZ_BORB01000003.1"/>
</dbReference>
<comment type="caution">
    <text evidence="1">The sequence shown here is derived from an EMBL/GenBank/DDBJ whole genome shotgun (WGS) entry which is preliminary data.</text>
</comment>
<reference evidence="1 2" key="1">
    <citation type="submission" date="2021-03" db="EMBL/GenBank/DDBJ databases">
        <title>Antimicrobial resistance genes in bacteria isolated from Japanese honey, and their potential for conferring macrolide and lincosamide resistance in the American foulbrood pathogen Paenibacillus larvae.</title>
        <authorList>
            <person name="Okamoto M."/>
            <person name="Kumagai M."/>
            <person name="Kanamori H."/>
            <person name="Takamatsu D."/>
        </authorList>
    </citation>
    <scope>NUCLEOTIDE SEQUENCE [LARGE SCALE GENOMIC DNA]</scope>
    <source>
        <strain evidence="1 2">J8TS2</strain>
    </source>
</reference>
<protein>
    <submittedName>
        <fullName evidence="1">Uncharacterized protein</fullName>
    </submittedName>
</protein>
<proteinExistence type="predicted"/>
<keyword evidence="2" id="KW-1185">Reference proteome</keyword>
<gene>
    <name evidence="1" type="ORF">J8TS2_05920</name>
</gene>
<organism evidence="1 2">
    <name type="scientific">Lederbergia ruris</name>
    <dbReference type="NCBI Taxonomy" id="217495"/>
    <lineage>
        <taxon>Bacteria</taxon>
        <taxon>Bacillati</taxon>
        <taxon>Bacillota</taxon>
        <taxon>Bacilli</taxon>
        <taxon>Bacillales</taxon>
        <taxon>Bacillaceae</taxon>
        <taxon>Lederbergia</taxon>
    </lineage>
</organism>
<name>A0ABQ4KE89_9BACI</name>
<evidence type="ECO:0000313" key="2">
    <source>
        <dbReference type="Proteomes" id="UP000679950"/>
    </source>
</evidence>
<sequence length="66" mass="7547">MPLVLLSEWSGDAQLETIKIYSYTDTQMKRDAIEKATSSLNPLSQNQKVTLWQNDDELIKSLYGLL</sequence>